<evidence type="ECO:0000313" key="2">
    <source>
        <dbReference type="EMBL" id="KAL2741030.1"/>
    </source>
</evidence>
<dbReference type="GO" id="GO:0008168">
    <property type="term" value="F:methyltransferase activity"/>
    <property type="evidence" value="ECO:0007669"/>
    <property type="project" value="UniProtKB-KW"/>
</dbReference>
<keyword evidence="3" id="KW-1185">Reference proteome</keyword>
<feature type="region of interest" description="Disordered" evidence="1">
    <location>
        <begin position="13"/>
        <end position="39"/>
    </location>
</feature>
<feature type="compositionally biased region" description="Polar residues" evidence="1">
    <location>
        <begin position="15"/>
        <end position="35"/>
    </location>
</feature>
<comment type="caution">
    <text evidence="2">The sequence shown here is derived from an EMBL/GenBank/DDBJ whole genome shotgun (WGS) entry which is preliminary data.</text>
</comment>
<dbReference type="EMBL" id="JAUDFV010000020">
    <property type="protein sequence ID" value="KAL2741030.1"/>
    <property type="molecule type" value="Genomic_DNA"/>
</dbReference>
<dbReference type="AlphaFoldDB" id="A0ABD2C7K3"/>
<protein>
    <submittedName>
        <fullName evidence="2">Histone-arginine methyltransferase CARMER</fullName>
    </submittedName>
</protein>
<organism evidence="2 3">
    <name type="scientific">Vespula squamosa</name>
    <name type="common">Southern yellow jacket</name>
    <name type="synonym">Wasp</name>
    <dbReference type="NCBI Taxonomy" id="30214"/>
    <lineage>
        <taxon>Eukaryota</taxon>
        <taxon>Metazoa</taxon>
        <taxon>Ecdysozoa</taxon>
        <taxon>Arthropoda</taxon>
        <taxon>Hexapoda</taxon>
        <taxon>Insecta</taxon>
        <taxon>Pterygota</taxon>
        <taxon>Neoptera</taxon>
        <taxon>Endopterygota</taxon>
        <taxon>Hymenoptera</taxon>
        <taxon>Apocrita</taxon>
        <taxon>Aculeata</taxon>
        <taxon>Vespoidea</taxon>
        <taxon>Vespidae</taxon>
        <taxon>Vespinae</taxon>
        <taxon>Vespula</taxon>
    </lineage>
</organism>
<keyword evidence="2" id="KW-0808">Transferase</keyword>
<sequence>MAKSFCTEYSRKVKQLQNDPRHSNSSNTGDKGNNKQSRKLVFSSPASKLRLASAVRILHAVDLTSLEPHFDHSGNNVAYLSKPTVDSVFGFGWGSGRNNSQWEARWRRLRAIPSLPYAAFYALLFYQALTWSIHHTSKISEIVHRLVVGITGFQYQMTFTQLSKLCMNSLIKLSET</sequence>
<accession>A0ABD2C7K3</accession>
<name>A0ABD2C7K3_VESSQ</name>
<evidence type="ECO:0000256" key="1">
    <source>
        <dbReference type="SAM" id="MobiDB-lite"/>
    </source>
</evidence>
<keyword evidence="2" id="KW-0489">Methyltransferase</keyword>
<gene>
    <name evidence="2" type="ORF">V1478_001171</name>
</gene>
<dbReference type="GO" id="GO:0032259">
    <property type="term" value="P:methylation"/>
    <property type="evidence" value="ECO:0007669"/>
    <property type="project" value="UniProtKB-KW"/>
</dbReference>
<dbReference type="Proteomes" id="UP001607302">
    <property type="component" value="Unassembled WGS sequence"/>
</dbReference>
<proteinExistence type="predicted"/>
<evidence type="ECO:0000313" key="3">
    <source>
        <dbReference type="Proteomes" id="UP001607302"/>
    </source>
</evidence>
<reference evidence="2 3" key="1">
    <citation type="journal article" date="2024" name="Ann. Entomol. Soc. Am.">
        <title>Genomic analyses of the southern and eastern yellowjacket wasps (Hymenoptera: Vespidae) reveal evolutionary signatures of social life.</title>
        <authorList>
            <person name="Catto M.A."/>
            <person name="Caine P.B."/>
            <person name="Orr S.E."/>
            <person name="Hunt B.G."/>
            <person name="Goodisman M.A.D."/>
        </authorList>
    </citation>
    <scope>NUCLEOTIDE SEQUENCE [LARGE SCALE GENOMIC DNA]</scope>
    <source>
        <strain evidence="2">233</strain>
        <tissue evidence="2">Head and thorax</tissue>
    </source>
</reference>